<protein>
    <submittedName>
        <fullName evidence="9">Rhomboid family protein</fullName>
    </submittedName>
</protein>
<feature type="transmembrane region" description="Helical" evidence="7">
    <location>
        <begin position="140"/>
        <end position="166"/>
    </location>
</feature>
<dbReference type="PANTHER" id="PTHR43731">
    <property type="entry name" value="RHOMBOID PROTEASE"/>
    <property type="match status" value="1"/>
</dbReference>
<evidence type="ECO:0000259" key="8">
    <source>
        <dbReference type="Pfam" id="PF01694"/>
    </source>
</evidence>
<dbReference type="Gene3D" id="1.20.1540.10">
    <property type="entry name" value="Rhomboid-like"/>
    <property type="match status" value="1"/>
</dbReference>
<feature type="transmembrane region" description="Helical" evidence="7">
    <location>
        <begin position="89"/>
        <end position="107"/>
    </location>
</feature>
<evidence type="ECO:0000256" key="6">
    <source>
        <dbReference type="ARBA" id="ARBA00023136"/>
    </source>
</evidence>
<evidence type="ECO:0000256" key="4">
    <source>
        <dbReference type="ARBA" id="ARBA00022801"/>
    </source>
</evidence>
<keyword evidence="6 7" id="KW-0472">Membrane</keyword>
<gene>
    <name evidence="9" type="ORF">BDD43_1417</name>
</gene>
<dbReference type="RefSeq" id="WP_317128756.1">
    <property type="nucleotide sequence ID" value="NZ_RBKU01000001.1"/>
</dbReference>
<proteinExistence type="inferred from homology"/>
<dbReference type="InterPro" id="IPR050925">
    <property type="entry name" value="Rhomboid_protease_S54"/>
</dbReference>
<keyword evidence="4" id="KW-0378">Hydrolase</keyword>
<name>A0A495IXH4_9SPHI</name>
<evidence type="ECO:0000256" key="3">
    <source>
        <dbReference type="ARBA" id="ARBA00022692"/>
    </source>
</evidence>
<feature type="domain" description="Peptidase S54 rhomboid" evidence="8">
    <location>
        <begin position="50"/>
        <end position="194"/>
    </location>
</feature>
<reference evidence="9 10" key="1">
    <citation type="submission" date="2018-10" db="EMBL/GenBank/DDBJ databases">
        <title>Genomic Encyclopedia of Archaeal and Bacterial Type Strains, Phase II (KMG-II): from individual species to whole genera.</title>
        <authorList>
            <person name="Goeker M."/>
        </authorList>
    </citation>
    <scope>NUCLEOTIDE SEQUENCE [LARGE SCALE GENOMIC DNA]</scope>
    <source>
        <strain evidence="9 10">DSM 18602</strain>
    </source>
</reference>
<dbReference type="EMBL" id="RBKU01000001">
    <property type="protein sequence ID" value="RKR81272.1"/>
    <property type="molecule type" value="Genomic_DNA"/>
</dbReference>
<keyword evidence="5 7" id="KW-1133">Transmembrane helix</keyword>
<dbReference type="InterPro" id="IPR022764">
    <property type="entry name" value="Peptidase_S54_rhomboid_dom"/>
</dbReference>
<dbReference type="AlphaFoldDB" id="A0A495IXH4"/>
<dbReference type="PANTHER" id="PTHR43731:SF14">
    <property type="entry name" value="PRESENILIN-ASSOCIATED RHOMBOID-LIKE PROTEIN, MITOCHONDRIAL"/>
    <property type="match status" value="1"/>
</dbReference>
<dbReference type="Proteomes" id="UP000268007">
    <property type="component" value="Unassembled WGS sequence"/>
</dbReference>
<accession>A0A495IXH4</accession>
<comment type="subcellular location">
    <subcellularLocation>
        <location evidence="1">Membrane</location>
        <topology evidence="1">Multi-pass membrane protein</topology>
    </subcellularLocation>
</comment>
<evidence type="ECO:0000256" key="1">
    <source>
        <dbReference type="ARBA" id="ARBA00004141"/>
    </source>
</evidence>
<evidence type="ECO:0000313" key="9">
    <source>
        <dbReference type="EMBL" id="RKR81272.1"/>
    </source>
</evidence>
<feature type="transmembrane region" description="Helical" evidence="7">
    <location>
        <begin position="178"/>
        <end position="202"/>
    </location>
</feature>
<sequence>MDQILFYIQYAPVASAIFAATILISLLAFYNDELYSKSILQPYSIARGSRVYTLITSGFIHKDWMHLFFNMYSFQLFALNLEVRIGHWQFALLYIVSLIVSDIPTVLKHKDDYWYNSLGASGAISAVVFSFILFKPMMSLGLIFIPFLELPAIVFGALYLIYCVYASRKGIGNINHDAHFYGALCGIIITIVLYPVVLTGFIDSIRAGMH</sequence>
<dbReference type="GO" id="GO:0016020">
    <property type="term" value="C:membrane"/>
    <property type="evidence" value="ECO:0007669"/>
    <property type="project" value="UniProtKB-SubCell"/>
</dbReference>
<comment type="similarity">
    <text evidence="2">Belongs to the peptidase S54 family.</text>
</comment>
<feature type="transmembrane region" description="Helical" evidence="7">
    <location>
        <begin position="114"/>
        <end position="134"/>
    </location>
</feature>
<dbReference type="SUPFAM" id="SSF144091">
    <property type="entry name" value="Rhomboid-like"/>
    <property type="match status" value="1"/>
</dbReference>
<dbReference type="InterPro" id="IPR035952">
    <property type="entry name" value="Rhomboid-like_sf"/>
</dbReference>
<dbReference type="Pfam" id="PF01694">
    <property type="entry name" value="Rhomboid"/>
    <property type="match status" value="1"/>
</dbReference>
<keyword evidence="10" id="KW-1185">Reference proteome</keyword>
<evidence type="ECO:0000256" key="5">
    <source>
        <dbReference type="ARBA" id="ARBA00022989"/>
    </source>
</evidence>
<evidence type="ECO:0000313" key="10">
    <source>
        <dbReference type="Proteomes" id="UP000268007"/>
    </source>
</evidence>
<evidence type="ECO:0000256" key="7">
    <source>
        <dbReference type="SAM" id="Phobius"/>
    </source>
</evidence>
<comment type="caution">
    <text evidence="9">The sequence shown here is derived from an EMBL/GenBank/DDBJ whole genome shotgun (WGS) entry which is preliminary data.</text>
</comment>
<evidence type="ECO:0000256" key="2">
    <source>
        <dbReference type="ARBA" id="ARBA00009045"/>
    </source>
</evidence>
<organism evidence="9 10">
    <name type="scientific">Mucilaginibacter gracilis</name>
    <dbReference type="NCBI Taxonomy" id="423350"/>
    <lineage>
        <taxon>Bacteria</taxon>
        <taxon>Pseudomonadati</taxon>
        <taxon>Bacteroidota</taxon>
        <taxon>Sphingobacteriia</taxon>
        <taxon>Sphingobacteriales</taxon>
        <taxon>Sphingobacteriaceae</taxon>
        <taxon>Mucilaginibacter</taxon>
    </lineage>
</organism>
<feature type="transmembrane region" description="Helical" evidence="7">
    <location>
        <begin position="6"/>
        <end position="30"/>
    </location>
</feature>
<dbReference type="GO" id="GO:0004252">
    <property type="term" value="F:serine-type endopeptidase activity"/>
    <property type="evidence" value="ECO:0007669"/>
    <property type="project" value="InterPro"/>
</dbReference>
<keyword evidence="3 7" id="KW-0812">Transmembrane</keyword>